<name>A0A9Q6WLS8_9BURK</name>
<evidence type="ECO:0000313" key="2">
    <source>
        <dbReference type="EMBL" id="MEO1753474.1"/>
    </source>
</evidence>
<evidence type="ECO:0000313" key="3">
    <source>
        <dbReference type="EMBL" id="QLB63272.1"/>
    </source>
</evidence>
<dbReference type="AlphaFoldDB" id="A0A9Q6WLS8"/>
<reference evidence="3 4" key="1">
    <citation type="journal article" date="2014" name="Genome Announc.">
        <title>Draft Genome Sequence of the Haloacid-Degrading Burkholderia caribensis Strain MBA4.</title>
        <authorList>
            <person name="Pan Y."/>
            <person name="Kong K.F."/>
            <person name="Tsang J.S."/>
        </authorList>
    </citation>
    <scope>NUCLEOTIDE SEQUENCE [LARGE SCALE GENOMIC DNA]</scope>
    <source>
        <strain evidence="3 4">852011</strain>
    </source>
</reference>
<protein>
    <submittedName>
        <fullName evidence="2">PilN domain-containing protein</fullName>
    </submittedName>
</protein>
<evidence type="ECO:0000313" key="5">
    <source>
        <dbReference type="Proteomes" id="UP001462961"/>
    </source>
</evidence>
<organism evidence="3 4">
    <name type="scientific">Paraburkholderia caribensis</name>
    <dbReference type="NCBI Taxonomy" id="75105"/>
    <lineage>
        <taxon>Bacteria</taxon>
        <taxon>Pseudomonadati</taxon>
        <taxon>Pseudomonadota</taxon>
        <taxon>Betaproteobacteria</taxon>
        <taxon>Burkholderiales</taxon>
        <taxon>Burkholderiaceae</taxon>
        <taxon>Paraburkholderia</taxon>
    </lineage>
</organism>
<dbReference type="RefSeq" id="WP_107200863.1">
    <property type="nucleotide sequence ID" value="NZ_CP015958.1"/>
</dbReference>
<proteinExistence type="predicted"/>
<keyword evidence="1" id="KW-0812">Transmembrane</keyword>
<gene>
    <name evidence="3" type="ORF">A9O66_13275</name>
    <name evidence="2" type="ORF">VOI32_06005</name>
</gene>
<keyword evidence="5" id="KW-1185">Reference proteome</keyword>
<feature type="transmembrane region" description="Helical" evidence="1">
    <location>
        <begin position="21"/>
        <end position="45"/>
    </location>
</feature>
<dbReference type="EMBL" id="JAYLVJ010000005">
    <property type="protein sequence ID" value="MEO1753474.1"/>
    <property type="molecule type" value="Genomic_DNA"/>
</dbReference>
<evidence type="ECO:0000313" key="4">
    <source>
        <dbReference type="Proteomes" id="UP000509548"/>
    </source>
</evidence>
<dbReference type="EMBL" id="CP015958">
    <property type="protein sequence ID" value="QLB63272.1"/>
    <property type="molecule type" value="Genomic_DNA"/>
</dbReference>
<reference evidence="3" key="2">
    <citation type="submission" date="2016-06" db="EMBL/GenBank/DDBJ databases">
        <authorList>
            <person name="Huang P."/>
            <person name="Jiang X."/>
            <person name="Liu X."/>
        </authorList>
    </citation>
    <scope>NUCLEOTIDE SEQUENCE</scope>
    <source>
        <strain evidence="3">852011</strain>
    </source>
</reference>
<dbReference type="Pfam" id="PF05137">
    <property type="entry name" value="PilN"/>
    <property type="match status" value="1"/>
</dbReference>
<dbReference type="Proteomes" id="UP001462961">
    <property type="component" value="Unassembled WGS sequence"/>
</dbReference>
<dbReference type="Proteomes" id="UP000509548">
    <property type="component" value="Chromosome 1"/>
</dbReference>
<dbReference type="InterPro" id="IPR007813">
    <property type="entry name" value="PilN"/>
</dbReference>
<sequence>MNTSHIDFAPRSLRRVLARSAPLTLLVGAIGMMLLVSAAVIGYGLRVKSEARDAELQSLRERFAARSQPATRAITISDVQANAVNTVVGRLNLPWHQVFHAVESATPASIALLELTPDAKQHAIKGVAEAKSSDEMLDYIARLSGQVFFRSVVLTRHEVNDKDPNKPLRFQFVAEWDGEAK</sequence>
<keyword evidence="1" id="KW-1133">Transmembrane helix</keyword>
<keyword evidence="1" id="KW-0472">Membrane</keyword>
<accession>A0A9Q6WLS8</accession>
<reference evidence="2 5" key="3">
    <citation type="submission" date="2024-01" db="EMBL/GenBank/DDBJ databases">
        <title>The diversity of rhizobia nodulating Mimosa spp. in eleven states of Brazil covering several biomes is determined by host plant, location, and edaphic factors.</title>
        <authorList>
            <person name="Rouws L."/>
            <person name="Barauna A."/>
            <person name="Beukes C."/>
            <person name="De Faria S.M."/>
            <person name="Gross E."/>
            <person name="Dos Reis Junior F.B."/>
            <person name="Simon M."/>
            <person name="Maluk M."/>
            <person name="Odee D.W."/>
            <person name="Kenicer G."/>
            <person name="Young J.P.W."/>
            <person name="Reis V.M."/>
            <person name="Zilli J."/>
            <person name="James E.K."/>
        </authorList>
    </citation>
    <scope>NUCLEOTIDE SEQUENCE [LARGE SCALE GENOMIC DNA]</scope>
    <source>
        <strain evidence="2 5">JHI1651</strain>
    </source>
</reference>
<evidence type="ECO:0000256" key="1">
    <source>
        <dbReference type="SAM" id="Phobius"/>
    </source>
</evidence>